<keyword evidence="3" id="KW-1185">Reference proteome</keyword>
<gene>
    <name evidence="2" type="ORF">A8708_25235</name>
</gene>
<dbReference type="InterPro" id="IPR010985">
    <property type="entry name" value="Ribbon_hlx_hlx"/>
</dbReference>
<organism evidence="2 3">
    <name type="scientific">Paenibacillus oryzisoli</name>
    <dbReference type="NCBI Taxonomy" id="1850517"/>
    <lineage>
        <taxon>Bacteria</taxon>
        <taxon>Bacillati</taxon>
        <taxon>Bacillota</taxon>
        <taxon>Bacilli</taxon>
        <taxon>Bacillales</taxon>
        <taxon>Paenibacillaceae</taxon>
        <taxon>Paenibacillus</taxon>
    </lineage>
</organism>
<feature type="domain" description="Ribbon-helix-helix protein CopG" evidence="1">
    <location>
        <begin position="17"/>
        <end position="54"/>
    </location>
</feature>
<comment type="caution">
    <text evidence="2">The sequence shown here is derived from an EMBL/GenBank/DDBJ whole genome shotgun (WGS) entry which is preliminary data.</text>
</comment>
<accession>A0A197ZY45</accession>
<dbReference type="InterPro" id="IPR002145">
    <property type="entry name" value="CopG"/>
</dbReference>
<sequence>MSNDDFIITPKEDKSVTISIRIEKTMQGQFDQLAKKSNRSRNELINLALEYALKNAKFIKSANDKNIK</sequence>
<evidence type="ECO:0000313" key="3">
    <source>
        <dbReference type="Proteomes" id="UP000078454"/>
    </source>
</evidence>
<dbReference type="Proteomes" id="UP000078454">
    <property type="component" value="Unassembled WGS sequence"/>
</dbReference>
<name>A0A197ZY45_9BACL</name>
<reference evidence="2 3" key="1">
    <citation type="submission" date="2016-05" db="EMBL/GenBank/DDBJ databases">
        <title>Paenibacillus sp. 1ZS3-15 nov., isolated from the rhizosphere soil.</title>
        <authorList>
            <person name="Zhang X.X."/>
            <person name="Zhang J."/>
        </authorList>
    </citation>
    <scope>NUCLEOTIDE SEQUENCE [LARGE SCALE GENOMIC DNA]</scope>
    <source>
        <strain evidence="2 3">1ZS3-15</strain>
    </source>
</reference>
<dbReference type="Pfam" id="PF01402">
    <property type="entry name" value="RHH_1"/>
    <property type="match status" value="1"/>
</dbReference>
<dbReference type="STRING" id="1850517.A8708_25235"/>
<proteinExistence type="predicted"/>
<evidence type="ECO:0000313" key="2">
    <source>
        <dbReference type="EMBL" id="OAS13747.1"/>
    </source>
</evidence>
<dbReference type="AlphaFoldDB" id="A0A197ZY45"/>
<dbReference type="RefSeq" id="WP_068670883.1">
    <property type="nucleotide sequence ID" value="NZ_LYPB01000092.1"/>
</dbReference>
<protein>
    <submittedName>
        <fullName evidence="2">CopG family transcriptional regulator</fullName>
    </submittedName>
</protein>
<dbReference type="EMBL" id="LYPB01000092">
    <property type="protein sequence ID" value="OAS13747.1"/>
    <property type="molecule type" value="Genomic_DNA"/>
</dbReference>
<dbReference type="OrthoDB" id="2627741at2"/>
<dbReference type="GO" id="GO:0006355">
    <property type="term" value="P:regulation of DNA-templated transcription"/>
    <property type="evidence" value="ECO:0007669"/>
    <property type="project" value="InterPro"/>
</dbReference>
<evidence type="ECO:0000259" key="1">
    <source>
        <dbReference type="Pfam" id="PF01402"/>
    </source>
</evidence>
<dbReference type="SUPFAM" id="SSF47598">
    <property type="entry name" value="Ribbon-helix-helix"/>
    <property type="match status" value="1"/>
</dbReference>